<proteinExistence type="predicted"/>
<dbReference type="KEGG" id="trr:M419DRAFT_120358"/>
<evidence type="ECO:0000313" key="3">
    <source>
        <dbReference type="Proteomes" id="UP000024376"/>
    </source>
</evidence>
<organism evidence="2 3">
    <name type="scientific">Hypocrea jecorina (strain ATCC 56765 / BCRC 32924 / NRRL 11460 / Rut C-30)</name>
    <name type="common">Trichoderma reesei</name>
    <dbReference type="NCBI Taxonomy" id="1344414"/>
    <lineage>
        <taxon>Eukaryota</taxon>
        <taxon>Fungi</taxon>
        <taxon>Dikarya</taxon>
        <taxon>Ascomycota</taxon>
        <taxon>Pezizomycotina</taxon>
        <taxon>Sordariomycetes</taxon>
        <taxon>Hypocreomycetidae</taxon>
        <taxon>Hypocreales</taxon>
        <taxon>Hypocreaceae</taxon>
        <taxon>Trichoderma</taxon>
    </lineage>
</organism>
<feature type="region of interest" description="Disordered" evidence="1">
    <location>
        <begin position="62"/>
        <end position="84"/>
    </location>
</feature>
<gene>
    <name evidence="2" type="ORF">M419DRAFT_120358</name>
</gene>
<evidence type="ECO:0000313" key="2">
    <source>
        <dbReference type="EMBL" id="ETR98755.1"/>
    </source>
</evidence>
<dbReference type="HOGENOM" id="CLU_2198882_0_0_1"/>
<accession>A0A024S2R4</accession>
<feature type="region of interest" description="Disordered" evidence="1">
    <location>
        <begin position="1"/>
        <end position="28"/>
    </location>
</feature>
<dbReference type="Proteomes" id="UP000024376">
    <property type="component" value="Unassembled WGS sequence"/>
</dbReference>
<name>A0A024S2R4_HYPJR</name>
<sequence>MQQKMLLGPHMRANHSSTSNKPLVMNMHAVPPDTCAPCVPASHRPEPRNDMQVLLSNHDTMVEMGQNGPGQRNKRGSTDTVRVDKSAKCLRRHMLMRAKSLRKDQLCD</sequence>
<protein>
    <submittedName>
        <fullName evidence="2">Uncharacterized protein</fullName>
    </submittedName>
</protein>
<reference evidence="3" key="1">
    <citation type="journal article" date="2013" name="Ind. Biotechnol.">
        <title>Comparative genomics analysis of Trichoderma reesei strains.</title>
        <authorList>
            <person name="Koike H."/>
            <person name="Aerts A."/>
            <person name="LaButti K."/>
            <person name="Grigoriev I.V."/>
            <person name="Baker S.E."/>
        </authorList>
    </citation>
    <scope>NUCLEOTIDE SEQUENCE [LARGE SCALE GENOMIC DNA]</scope>
    <source>
        <strain evidence="3">ATCC 56765 / BCRC 32924 / NRRL 11460 / Rut C-30</strain>
    </source>
</reference>
<dbReference type="AlphaFoldDB" id="A0A024S2R4"/>
<dbReference type="EMBL" id="KI911160">
    <property type="protein sequence ID" value="ETR98755.1"/>
    <property type="molecule type" value="Genomic_DNA"/>
</dbReference>
<evidence type="ECO:0000256" key="1">
    <source>
        <dbReference type="SAM" id="MobiDB-lite"/>
    </source>
</evidence>